<evidence type="ECO:0000259" key="1">
    <source>
        <dbReference type="PROSITE" id="PS50943"/>
    </source>
</evidence>
<protein>
    <submittedName>
        <fullName evidence="2">Helix-turn-helix domain-containing protein</fullName>
    </submittedName>
</protein>
<accession>A0ABV7DCM3</accession>
<dbReference type="PROSITE" id="PS50943">
    <property type="entry name" value="HTH_CROC1"/>
    <property type="match status" value="1"/>
</dbReference>
<dbReference type="SMART" id="SM00530">
    <property type="entry name" value="HTH_XRE"/>
    <property type="match status" value="1"/>
</dbReference>
<organism evidence="2 3">
    <name type="scientific">Shinella pollutisoli</name>
    <dbReference type="NCBI Taxonomy" id="2250594"/>
    <lineage>
        <taxon>Bacteria</taxon>
        <taxon>Pseudomonadati</taxon>
        <taxon>Pseudomonadota</taxon>
        <taxon>Alphaproteobacteria</taxon>
        <taxon>Hyphomicrobiales</taxon>
        <taxon>Rhizobiaceae</taxon>
        <taxon>Shinella</taxon>
    </lineage>
</organism>
<dbReference type="SUPFAM" id="SSF47413">
    <property type="entry name" value="lambda repressor-like DNA-binding domains"/>
    <property type="match status" value="1"/>
</dbReference>
<gene>
    <name evidence="2" type="ORF">ACFOHH_04640</name>
</gene>
<dbReference type="EMBL" id="JBHRSP010000006">
    <property type="protein sequence ID" value="MFC3072388.1"/>
    <property type="molecule type" value="Genomic_DNA"/>
</dbReference>
<proteinExistence type="predicted"/>
<dbReference type="InterPro" id="IPR001387">
    <property type="entry name" value="Cro/C1-type_HTH"/>
</dbReference>
<dbReference type="Pfam" id="PF01381">
    <property type="entry name" value="HTH_3"/>
    <property type="match status" value="1"/>
</dbReference>
<evidence type="ECO:0000313" key="2">
    <source>
        <dbReference type="EMBL" id="MFC3072388.1"/>
    </source>
</evidence>
<dbReference type="CDD" id="cd00093">
    <property type="entry name" value="HTH_XRE"/>
    <property type="match status" value="1"/>
</dbReference>
<dbReference type="Proteomes" id="UP001595377">
    <property type="component" value="Unassembled WGS sequence"/>
</dbReference>
<name>A0ABV7DCM3_9HYPH</name>
<reference evidence="3" key="1">
    <citation type="journal article" date="2019" name="Int. J. Syst. Evol. Microbiol.">
        <title>The Global Catalogue of Microorganisms (GCM) 10K type strain sequencing project: providing services to taxonomists for standard genome sequencing and annotation.</title>
        <authorList>
            <consortium name="The Broad Institute Genomics Platform"/>
            <consortium name="The Broad Institute Genome Sequencing Center for Infectious Disease"/>
            <person name="Wu L."/>
            <person name="Ma J."/>
        </authorList>
    </citation>
    <scope>NUCLEOTIDE SEQUENCE [LARGE SCALE GENOMIC DNA]</scope>
    <source>
        <strain evidence="3">KCTC 52677</strain>
    </source>
</reference>
<dbReference type="Gene3D" id="1.10.260.40">
    <property type="entry name" value="lambda repressor-like DNA-binding domains"/>
    <property type="match status" value="1"/>
</dbReference>
<feature type="domain" description="HTH cro/C1-type" evidence="1">
    <location>
        <begin position="7"/>
        <end position="59"/>
    </location>
</feature>
<dbReference type="InterPro" id="IPR010982">
    <property type="entry name" value="Lambda_DNA-bd_dom_sf"/>
</dbReference>
<keyword evidence="3" id="KW-1185">Reference proteome</keyword>
<sequence>MTSAIDIKSLRECRGWSQQELAEHLGVDQATVSRLERGAEPSGPVAKLLRLISASPAQRPDIFGHRPEGER</sequence>
<evidence type="ECO:0000313" key="3">
    <source>
        <dbReference type="Proteomes" id="UP001595377"/>
    </source>
</evidence>
<dbReference type="RefSeq" id="WP_371747809.1">
    <property type="nucleotide sequence ID" value="NZ_JANFDG010000035.1"/>
</dbReference>
<comment type="caution">
    <text evidence="2">The sequence shown here is derived from an EMBL/GenBank/DDBJ whole genome shotgun (WGS) entry which is preliminary data.</text>
</comment>